<dbReference type="EMBL" id="GHWJ01000894">
    <property type="protein sequence ID" value="NOV33631.1"/>
    <property type="molecule type" value="Transcribed_RNA"/>
</dbReference>
<feature type="transmembrane region" description="Helical" evidence="7">
    <location>
        <begin position="78"/>
        <end position="97"/>
    </location>
</feature>
<dbReference type="OrthoDB" id="3364966at2759"/>
<dbReference type="PANTHER" id="PTHR43220:SF21">
    <property type="entry name" value="TRANSMEMBRANE PROTEIN 41A"/>
    <property type="match status" value="1"/>
</dbReference>
<evidence type="ECO:0000256" key="1">
    <source>
        <dbReference type="ARBA" id="ARBA00004141"/>
    </source>
</evidence>
<dbReference type="GO" id="GO:0016020">
    <property type="term" value="C:membrane"/>
    <property type="evidence" value="ECO:0007669"/>
    <property type="project" value="UniProtKB-SubCell"/>
</dbReference>
<proteinExistence type="inferred from homology"/>
<name>A0A6M2CJD1_RHIMP</name>
<protein>
    <recommendedName>
        <fullName evidence="8">VTT domain-containing protein</fullName>
    </recommendedName>
</protein>
<feature type="domain" description="VTT" evidence="8">
    <location>
        <begin position="80"/>
        <end position="199"/>
    </location>
</feature>
<evidence type="ECO:0000259" key="8">
    <source>
        <dbReference type="Pfam" id="PF09335"/>
    </source>
</evidence>
<evidence type="ECO:0000256" key="3">
    <source>
        <dbReference type="ARBA" id="ARBA00022729"/>
    </source>
</evidence>
<dbReference type="Pfam" id="PF09335">
    <property type="entry name" value="VTT_dom"/>
    <property type="match status" value="1"/>
</dbReference>
<keyword evidence="4 7" id="KW-1133">Transmembrane helix</keyword>
<dbReference type="PANTHER" id="PTHR43220">
    <property type="match status" value="1"/>
</dbReference>
<evidence type="ECO:0000313" key="9">
    <source>
        <dbReference type="EMBL" id="NOV33631.1"/>
    </source>
</evidence>
<comment type="subcellular location">
    <subcellularLocation>
        <location evidence="1">Membrane</location>
        <topology evidence="1">Multi-pass membrane protein</topology>
    </subcellularLocation>
</comment>
<feature type="transmembrane region" description="Helical" evidence="7">
    <location>
        <begin position="214"/>
        <end position="234"/>
    </location>
</feature>
<dbReference type="InterPro" id="IPR032816">
    <property type="entry name" value="VTT_dom"/>
</dbReference>
<keyword evidence="5 7" id="KW-0472">Membrane</keyword>
<comment type="similarity">
    <text evidence="6">Belongs to the TMEM41 family.</text>
</comment>
<accession>A0A6M2CJD1</accession>
<evidence type="ECO:0000256" key="4">
    <source>
        <dbReference type="ARBA" id="ARBA00022989"/>
    </source>
</evidence>
<reference evidence="9" key="1">
    <citation type="submission" date="2019-09" db="EMBL/GenBank/DDBJ databases">
        <title>Organ-specific transcriptomic study of the physiology of the cattle tick, Rhipicephalus microplus.</title>
        <authorList>
            <person name="Tirloni L."/>
            <person name="Braz G."/>
            <person name="Gandara A.C.P."/>
            <person name="Sabadin G.A."/>
            <person name="da Silva R.M."/>
            <person name="Guizzo M.G."/>
            <person name="Machado J.A."/>
            <person name="Costa E.P."/>
            <person name="Gomes H.F."/>
            <person name="Moraes J."/>
            <person name="Mota M.B.S."/>
            <person name="Mesquita R.D."/>
            <person name="Alvarenga P.H."/>
            <person name="Alves F."/>
            <person name="Seixas A."/>
            <person name="da Fonseca R.N."/>
            <person name="Fogaca A."/>
            <person name="Logullo C."/>
            <person name="Tanaka A."/>
            <person name="Daffre S."/>
            <person name="Termignoni C."/>
            <person name="Vaz I.S.Jr."/>
            <person name="Oliveira P.L."/>
            <person name="Ribeiro J.M."/>
        </authorList>
    </citation>
    <scope>NUCLEOTIDE SEQUENCE</scope>
    <source>
        <strain evidence="9">Porto Alegre</strain>
    </source>
</reference>
<dbReference type="AlphaFoldDB" id="A0A6M2CJD1"/>
<dbReference type="InterPro" id="IPR045014">
    <property type="entry name" value="TM41A/B"/>
</dbReference>
<keyword evidence="3" id="KW-0732">Signal</keyword>
<keyword evidence="2 7" id="KW-0812">Transmembrane</keyword>
<evidence type="ECO:0000256" key="7">
    <source>
        <dbReference type="SAM" id="Phobius"/>
    </source>
</evidence>
<sequence>MTPILLLPACVAAGTGWLYLLATFLPSIGHEDNVGRLKFPSSHQELKELAGLLSAYKEQHAAYVLLLFSSAYLYKQTFAIPGSVFLNVLAGALFGIWKSFLLTCLLSGLGASQCYLLSKFCGQKYVVRYFPDKVKLLQDKIKKNEDRLLYWLLFLRLFPMTPNWFLNIASPVVGVPLHLFFISVFIGLMPYNFICVQTGCILAELKSMNDILTWTAMAKMAAIAGVALLPSLLMKRAATPVSSP</sequence>
<evidence type="ECO:0000256" key="6">
    <source>
        <dbReference type="ARBA" id="ARBA00025797"/>
    </source>
</evidence>
<organism evidence="9">
    <name type="scientific">Rhipicephalus microplus</name>
    <name type="common">Cattle tick</name>
    <name type="synonym">Boophilus microplus</name>
    <dbReference type="NCBI Taxonomy" id="6941"/>
    <lineage>
        <taxon>Eukaryota</taxon>
        <taxon>Metazoa</taxon>
        <taxon>Ecdysozoa</taxon>
        <taxon>Arthropoda</taxon>
        <taxon>Chelicerata</taxon>
        <taxon>Arachnida</taxon>
        <taxon>Acari</taxon>
        <taxon>Parasitiformes</taxon>
        <taxon>Ixodida</taxon>
        <taxon>Ixodoidea</taxon>
        <taxon>Ixodidae</taxon>
        <taxon>Rhipicephalinae</taxon>
        <taxon>Rhipicephalus</taxon>
        <taxon>Boophilus</taxon>
    </lineage>
</organism>
<evidence type="ECO:0000256" key="5">
    <source>
        <dbReference type="ARBA" id="ARBA00023136"/>
    </source>
</evidence>
<feature type="transmembrane region" description="Helical" evidence="7">
    <location>
        <begin position="6"/>
        <end position="28"/>
    </location>
</feature>
<evidence type="ECO:0000256" key="2">
    <source>
        <dbReference type="ARBA" id="ARBA00022692"/>
    </source>
</evidence>
<dbReference type="VEuPathDB" id="VectorBase:LOC119176082"/>